<feature type="region of interest" description="Disordered" evidence="1">
    <location>
        <begin position="276"/>
        <end position="384"/>
    </location>
</feature>
<feature type="compositionally biased region" description="Polar residues" evidence="1">
    <location>
        <begin position="57"/>
        <end position="69"/>
    </location>
</feature>
<evidence type="ECO:0000256" key="1">
    <source>
        <dbReference type="SAM" id="MobiDB-lite"/>
    </source>
</evidence>
<name>U6MLJ6_9EIME</name>
<dbReference type="Gene3D" id="1.20.1250.40">
    <property type="match status" value="1"/>
</dbReference>
<protein>
    <recommendedName>
        <fullName evidence="4">DNA-directed RNA polymerase III subunit RPC9</fullName>
    </recommendedName>
</protein>
<dbReference type="InterPro" id="IPR038324">
    <property type="entry name" value="Rpb4/RPC9_sf"/>
</dbReference>
<dbReference type="RefSeq" id="XP_013433559.1">
    <property type="nucleotide sequence ID" value="XM_013578105.1"/>
</dbReference>
<dbReference type="SUPFAM" id="SSF47819">
    <property type="entry name" value="HRDC-like"/>
    <property type="match status" value="1"/>
</dbReference>
<feature type="compositionally biased region" description="Polar residues" evidence="1">
    <location>
        <begin position="281"/>
        <end position="305"/>
    </location>
</feature>
<dbReference type="GeneID" id="25470272"/>
<dbReference type="InterPro" id="IPR010997">
    <property type="entry name" value="HRDC-like_sf"/>
</dbReference>
<feature type="region of interest" description="Disordered" evidence="1">
    <location>
        <begin position="112"/>
        <end position="152"/>
    </location>
</feature>
<feature type="region of interest" description="Disordered" evidence="1">
    <location>
        <begin position="37"/>
        <end position="76"/>
    </location>
</feature>
<dbReference type="Proteomes" id="UP000030754">
    <property type="component" value="Unassembled WGS sequence"/>
</dbReference>
<gene>
    <name evidence="2" type="ORF">ENH_00000730</name>
</gene>
<sequence length="384" mass="41870">MKVLEERCDVITNMEVMLLLVQQQQLLPSVESLLRHASKPSSASPGSAAPAADSMGDSRNSNGRQSGANEQGEPTVERLKLDHVKELLYQHTFNHMVQDYIRKTCPYLHLARVPPDPRSSQDRTRMHNNTKAPTKRSPPGQTGNRRTSGIAGVRQGGNLSLISKHCRECLDALVHRFGLTDLELLTIMNLGAFKPVEIYTYLDDCSNRFTEEDAAAMLHLIDLALVQQQPLPPAPEPAREAAAPMAVDAQADPEEAVAPAAAEFQALQLQHEELEDEARQLSAQQHQVQLEASETVGSLTNSQLTVRKENEDDEQHNSSSAANASLGVSDTVDLFAPAEAASEPPASKAGPADATSKEAKPRARAVRGAAKRRPVSRRKRVIDD</sequence>
<feature type="compositionally biased region" description="Basic residues" evidence="1">
    <location>
        <begin position="362"/>
        <end position="384"/>
    </location>
</feature>
<feature type="compositionally biased region" description="Low complexity" evidence="1">
    <location>
        <begin position="39"/>
        <end position="54"/>
    </location>
</feature>
<dbReference type="GO" id="GO:0000166">
    <property type="term" value="F:nucleotide binding"/>
    <property type="evidence" value="ECO:0007669"/>
    <property type="project" value="InterPro"/>
</dbReference>
<evidence type="ECO:0008006" key="4">
    <source>
        <dbReference type="Google" id="ProtNLM"/>
    </source>
</evidence>
<evidence type="ECO:0000313" key="2">
    <source>
        <dbReference type="EMBL" id="CDJ65092.1"/>
    </source>
</evidence>
<accession>U6MLJ6</accession>
<reference evidence="2" key="1">
    <citation type="submission" date="2013-10" db="EMBL/GenBank/DDBJ databases">
        <title>Genomic analysis of the causative agents of coccidiosis in chickens.</title>
        <authorList>
            <person name="Reid A.J."/>
            <person name="Blake D."/>
            <person name="Billington K."/>
            <person name="Browne H."/>
            <person name="Dunn M."/>
            <person name="Hung S."/>
            <person name="Kawahara F."/>
            <person name="Miranda-Saavedra D."/>
            <person name="Mourier T."/>
            <person name="Nagra H."/>
            <person name="Otto T.D."/>
            <person name="Rawlings N."/>
            <person name="Sanchez A."/>
            <person name="Sanders M."/>
            <person name="Subramaniam C."/>
            <person name="Tay Y."/>
            <person name="Dear P."/>
            <person name="Doerig C."/>
            <person name="Gruber A."/>
            <person name="Parkinson J."/>
            <person name="Shirley M."/>
            <person name="Wan K.L."/>
            <person name="Berriman M."/>
            <person name="Tomley F."/>
            <person name="Pain A."/>
        </authorList>
    </citation>
    <scope>NUCLEOTIDE SEQUENCE [LARGE SCALE GENOMIC DNA]</scope>
    <source>
        <strain evidence="2">Houghton</strain>
    </source>
</reference>
<organism evidence="2 3">
    <name type="scientific">Eimeria necatrix</name>
    <dbReference type="NCBI Taxonomy" id="51315"/>
    <lineage>
        <taxon>Eukaryota</taxon>
        <taxon>Sar</taxon>
        <taxon>Alveolata</taxon>
        <taxon>Apicomplexa</taxon>
        <taxon>Conoidasida</taxon>
        <taxon>Coccidia</taxon>
        <taxon>Eucoccidiorida</taxon>
        <taxon>Eimeriorina</taxon>
        <taxon>Eimeriidae</taxon>
        <taxon>Eimeria</taxon>
    </lineage>
</organism>
<dbReference type="VEuPathDB" id="ToxoDB:ENH_00000730"/>
<proteinExistence type="predicted"/>
<feature type="compositionally biased region" description="Low complexity" evidence="1">
    <location>
        <begin position="336"/>
        <end position="352"/>
    </location>
</feature>
<keyword evidence="3" id="KW-1185">Reference proteome</keyword>
<dbReference type="OrthoDB" id="347701at2759"/>
<feature type="compositionally biased region" description="Polar residues" evidence="1">
    <location>
        <begin position="317"/>
        <end position="328"/>
    </location>
</feature>
<dbReference type="AlphaFoldDB" id="U6MLJ6"/>
<evidence type="ECO:0000313" key="3">
    <source>
        <dbReference type="Proteomes" id="UP000030754"/>
    </source>
</evidence>
<dbReference type="EMBL" id="HG723048">
    <property type="protein sequence ID" value="CDJ65092.1"/>
    <property type="molecule type" value="Genomic_DNA"/>
</dbReference>
<reference evidence="2" key="2">
    <citation type="submission" date="2013-10" db="EMBL/GenBank/DDBJ databases">
        <authorList>
            <person name="Aslett M."/>
        </authorList>
    </citation>
    <scope>NUCLEOTIDE SEQUENCE [LARGE SCALE GENOMIC DNA]</scope>
    <source>
        <strain evidence="2">Houghton</strain>
    </source>
</reference>